<dbReference type="OrthoDB" id="10267969at2759"/>
<comment type="subcellular location">
    <subcellularLocation>
        <location evidence="1">Membrane</location>
        <topology evidence="1">Multi-pass membrane protein</topology>
    </subcellularLocation>
</comment>
<proteinExistence type="inferred from homology"/>
<evidence type="ECO:0000256" key="2">
    <source>
        <dbReference type="ARBA" id="ARBA00006824"/>
    </source>
</evidence>
<dbReference type="AlphaFoldDB" id="A0A830B3W3"/>
<comment type="caution">
    <text evidence="7">The sequence shown here is derived from an EMBL/GenBank/DDBJ whole genome shotgun (WGS) entry which is preliminary data.</text>
</comment>
<protein>
    <submittedName>
        <fullName evidence="7">Pxmp2/4 family protein 2</fullName>
    </submittedName>
</protein>
<dbReference type="GO" id="GO:0005737">
    <property type="term" value="C:cytoplasm"/>
    <property type="evidence" value="ECO:0007669"/>
    <property type="project" value="TreeGrafter"/>
</dbReference>
<evidence type="ECO:0000313" key="7">
    <source>
        <dbReference type="EMBL" id="GFP80272.1"/>
    </source>
</evidence>
<keyword evidence="4" id="KW-1133">Transmembrane helix</keyword>
<dbReference type="PANTHER" id="PTHR11266:SF17">
    <property type="entry name" value="PROTEIN MPV17"/>
    <property type="match status" value="1"/>
</dbReference>
<evidence type="ECO:0000256" key="5">
    <source>
        <dbReference type="ARBA" id="ARBA00023136"/>
    </source>
</evidence>
<name>A0A830B3W3_9LAMI</name>
<dbReference type="GO" id="GO:0016020">
    <property type="term" value="C:membrane"/>
    <property type="evidence" value="ECO:0007669"/>
    <property type="project" value="UniProtKB-SubCell"/>
</dbReference>
<gene>
    <name evidence="7" type="ORF">PHJA_000170600</name>
</gene>
<dbReference type="InterPro" id="IPR007248">
    <property type="entry name" value="Mpv17_PMP22"/>
</dbReference>
<dbReference type="PANTHER" id="PTHR11266">
    <property type="entry name" value="PEROXISOMAL MEMBRANE PROTEIN 2, PXMP2 MPV17"/>
    <property type="match status" value="1"/>
</dbReference>
<evidence type="ECO:0000313" key="8">
    <source>
        <dbReference type="Proteomes" id="UP000653305"/>
    </source>
</evidence>
<sequence>MLRLWKWYQNCLGTHPIKTQMISSGFIWGFGDIAAQAVTHSTAKSYHHQITHRILQDEHELQIDWGRVAAKGLCGLGFVGPIWHFWFEGLDHVIRSRLKLRPNSFRFVSTKVAVDYIIFGLLDFLLISPYSESSTGKTASQVKEDVNKDFLPNLIFKVAGYRFVPGATERVVGASNYLLYVNFFCLLDSCFLSWLEQQEDAPWKQWFKSLLPLEKKEDRGG</sequence>
<keyword evidence="3" id="KW-0812">Transmembrane</keyword>
<keyword evidence="8" id="KW-1185">Reference proteome</keyword>
<dbReference type="Proteomes" id="UP000653305">
    <property type="component" value="Unassembled WGS sequence"/>
</dbReference>
<comment type="similarity">
    <text evidence="2 6">Belongs to the peroxisomal membrane protein PXMP2/4 family.</text>
</comment>
<evidence type="ECO:0000256" key="6">
    <source>
        <dbReference type="RuleBase" id="RU363053"/>
    </source>
</evidence>
<evidence type="ECO:0000256" key="4">
    <source>
        <dbReference type="ARBA" id="ARBA00022989"/>
    </source>
</evidence>
<evidence type="ECO:0000256" key="1">
    <source>
        <dbReference type="ARBA" id="ARBA00004141"/>
    </source>
</evidence>
<reference evidence="7" key="1">
    <citation type="submission" date="2020-07" db="EMBL/GenBank/DDBJ databases">
        <title>Ethylene signaling mediates host invasion by parasitic plants.</title>
        <authorList>
            <person name="Yoshida S."/>
        </authorList>
    </citation>
    <scope>NUCLEOTIDE SEQUENCE</scope>
    <source>
        <strain evidence="7">Okayama</strain>
    </source>
</reference>
<keyword evidence="5" id="KW-0472">Membrane</keyword>
<accession>A0A830B3W3</accession>
<evidence type="ECO:0000256" key="3">
    <source>
        <dbReference type="ARBA" id="ARBA00022692"/>
    </source>
</evidence>
<dbReference type="EMBL" id="BMAC01000017">
    <property type="protein sequence ID" value="GFP80272.1"/>
    <property type="molecule type" value="Genomic_DNA"/>
</dbReference>
<organism evidence="7 8">
    <name type="scientific">Phtheirospermum japonicum</name>
    <dbReference type="NCBI Taxonomy" id="374723"/>
    <lineage>
        <taxon>Eukaryota</taxon>
        <taxon>Viridiplantae</taxon>
        <taxon>Streptophyta</taxon>
        <taxon>Embryophyta</taxon>
        <taxon>Tracheophyta</taxon>
        <taxon>Spermatophyta</taxon>
        <taxon>Magnoliopsida</taxon>
        <taxon>eudicotyledons</taxon>
        <taxon>Gunneridae</taxon>
        <taxon>Pentapetalae</taxon>
        <taxon>asterids</taxon>
        <taxon>lamiids</taxon>
        <taxon>Lamiales</taxon>
        <taxon>Orobanchaceae</taxon>
        <taxon>Orobanchaceae incertae sedis</taxon>
        <taxon>Phtheirospermum</taxon>
    </lineage>
</organism>